<evidence type="ECO:0000256" key="1">
    <source>
        <dbReference type="ARBA" id="ARBA00022723"/>
    </source>
</evidence>
<evidence type="ECO:0000256" key="2">
    <source>
        <dbReference type="ARBA" id="ARBA00022771"/>
    </source>
</evidence>
<reference evidence="7" key="2">
    <citation type="submission" date="2008-12" db="EMBL/GenBank/DDBJ databases">
        <title>Improved gene annotation of the rice (Oryza sativa) genomes.</title>
        <authorList>
            <person name="Wang J."/>
            <person name="Li R."/>
            <person name="Fan W."/>
            <person name="Huang Q."/>
            <person name="Zhang J."/>
            <person name="Zhou Y."/>
            <person name="Hu Y."/>
            <person name="Zi S."/>
            <person name="Li J."/>
            <person name="Ni P."/>
            <person name="Zheng H."/>
            <person name="Zhang Y."/>
            <person name="Zhao M."/>
            <person name="Hao Q."/>
            <person name="McDermott J."/>
            <person name="Samudrala R."/>
            <person name="Kristiansen K."/>
            <person name="Wong G.K.-S."/>
        </authorList>
    </citation>
    <scope>NUCLEOTIDE SEQUENCE</scope>
</reference>
<evidence type="ECO:0000256" key="3">
    <source>
        <dbReference type="ARBA" id="ARBA00022833"/>
    </source>
</evidence>
<dbReference type="PANTHER" id="PTHR31973:SF187">
    <property type="entry name" value="MUTATOR TRANSPOSASE MUDRA PROTEIN"/>
    <property type="match status" value="1"/>
</dbReference>
<evidence type="ECO:0000256" key="4">
    <source>
        <dbReference type="PROSITE-ProRule" id="PRU00325"/>
    </source>
</evidence>
<dbReference type="Proteomes" id="UP000007752">
    <property type="component" value="Chromosome 1"/>
</dbReference>
<dbReference type="PROSITE" id="PS50966">
    <property type="entry name" value="ZF_SWIM"/>
    <property type="match status" value="1"/>
</dbReference>
<keyword evidence="3" id="KW-0862">Zinc</keyword>
<proteinExistence type="predicted"/>
<feature type="compositionally biased region" description="Basic and acidic residues" evidence="5">
    <location>
        <begin position="351"/>
        <end position="363"/>
    </location>
</feature>
<evidence type="ECO:0000259" key="6">
    <source>
        <dbReference type="PROSITE" id="PS50966"/>
    </source>
</evidence>
<dbReference type="GO" id="GO:0008270">
    <property type="term" value="F:zinc ion binding"/>
    <property type="evidence" value="ECO:0007669"/>
    <property type="project" value="UniProtKB-KW"/>
</dbReference>
<dbReference type="AlphaFoldDB" id="B9EW69"/>
<feature type="domain" description="SWIM-type" evidence="6">
    <location>
        <begin position="286"/>
        <end position="318"/>
    </location>
</feature>
<dbReference type="InterPro" id="IPR006564">
    <property type="entry name" value="Znf_PMZ"/>
</dbReference>
<dbReference type="Pfam" id="PF10551">
    <property type="entry name" value="MULE"/>
    <property type="match status" value="1"/>
</dbReference>
<dbReference type="SMART" id="SM00575">
    <property type="entry name" value="ZnF_PMZ"/>
    <property type="match status" value="1"/>
</dbReference>
<dbReference type="InterPro" id="IPR007527">
    <property type="entry name" value="Znf_SWIM"/>
</dbReference>
<feature type="region of interest" description="Disordered" evidence="5">
    <location>
        <begin position="351"/>
        <end position="392"/>
    </location>
</feature>
<reference evidence="7" key="1">
    <citation type="journal article" date="2005" name="PLoS Biol.">
        <title>The genomes of Oryza sativa: a history of duplications.</title>
        <authorList>
            <person name="Yu J."/>
            <person name="Wang J."/>
            <person name="Lin W."/>
            <person name="Li S."/>
            <person name="Li H."/>
            <person name="Zhou J."/>
            <person name="Ni P."/>
            <person name="Dong W."/>
            <person name="Hu S."/>
            <person name="Zeng C."/>
            <person name="Zhang J."/>
            <person name="Zhang Y."/>
            <person name="Li R."/>
            <person name="Xu Z."/>
            <person name="Li S."/>
            <person name="Li X."/>
            <person name="Zheng H."/>
            <person name="Cong L."/>
            <person name="Lin L."/>
            <person name="Yin J."/>
            <person name="Geng J."/>
            <person name="Li G."/>
            <person name="Shi J."/>
            <person name="Liu J."/>
            <person name="Lv H."/>
            <person name="Li J."/>
            <person name="Wang J."/>
            <person name="Deng Y."/>
            <person name="Ran L."/>
            <person name="Shi X."/>
            <person name="Wang X."/>
            <person name="Wu Q."/>
            <person name="Li C."/>
            <person name="Ren X."/>
            <person name="Wang J."/>
            <person name="Wang X."/>
            <person name="Li D."/>
            <person name="Liu D."/>
            <person name="Zhang X."/>
            <person name="Ji Z."/>
            <person name="Zhao W."/>
            <person name="Sun Y."/>
            <person name="Zhang Z."/>
            <person name="Bao J."/>
            <person name="Han Y."/>
            <person name="Dong L."/>
            <person name="Ji J."/>
            <person name="Chen P."/>
            <person name="Wu S."/>
            <person name="Liu J."/>
            <person name="Xiao Y."/>
            <person name="Bu D."/>
            <person name="Tan J."/>
            <person name="Yang L."/>
            <person name="Ye C."/>
            <person name="Zhang J."/>
            <person name="Xu J."/>
            <person name="Zhou Y."/>
            <person name="Yu Y."/>
            <person name="Zhang B."/>
            <person name="Zhuang S."/>
            <person name="Wei H."/>
            <person name="Liu B."/>
            <person name="Lei M."/>
            <person name="Yu H."/>
            <person name="Li Y."/>
            <person name="Xu H."/>
            <person name="Wei S."/>
            <person name="He X."/>
            <person name="Fang L."/>
            <person name="Zhang Z."/>
            <person name="Zhang Y."/>
            <person name="Huang X."/>
            <person name="Su Z."/>
            <person name="Tong W."/>
            <person name="Li J."/>
            <person name="Tong Z."/>
            <person name="Li S."/>
            <person name="Ye J."/>
            <person name="Wang L."/>
            <person name="Fang L."/>
            <person name="Lei T."/>
            <person name="Chen C."/>
            <person name="Chen H."/>
            <person name="Xu Z."/>
            <person name="Li H."/>
            <person name="Huang H."/>
            <person name="Zhang F."/>
            <person name="Xu H."/>
            <person name="Li N."/>
            <person name="Zhao C."/>
            <person name="Li S."/>
            <person name="Dong L."/>
            <person name="Huang Y."/>
            <person name="Li L."/>
            <person name="Xi Y."/>
            <person name="Qi Q."/>
            <person name="Li W."/>
            <person name="Zhang B."/>
            <person name="Hu W."/>
            <person name="Zhang Y."/>
            <person name="Tian X."/>
            <person name="Jiao Y."/>
            <person name="Liang X."/>
            <person name="Jin J."/>
            <person name="Gao L."/>
            <person name="Zheng W."/>
            <person name="Hao B."/>
            <person name="Liu S."/>
            <person name="Wang W."/>
            <person name="Yuan L."/>
            <person name="Cao M."/>
            <person name="McDermott J."/>
            <person name="Samudrala R."/>
            <person name="Wang J."/>
            <person name="Wong G.K."/>
            <person name="Yang H."/>
        </authorList>
    </citation>
    <scope>NUCLEOTIDE SEQUENCE [LARGE SCALE GENOMIC DNA]</scope>
</reference>
<keyword evidence="2 4" id="KW-0863">Zinc-finger</keyword>
<dbReference type="Pfam" id="PF04434">
    <property type="entry name" value="SWIM"/>
    <property type="match status" value="1"/>
</dbReference>
<accession>B9EW69</accession>
<sequence>MAYRARRNSVEVVLGNHKKQYLRIRDYLQTILDKNPGRRCIVSTYDPYPLGSNPRFKGLFICLNAQIEGFKYGCRPFIGVDGCFVKLTNGAQVLAASGRDGNDNLFPLAFGVVRKEDYEGWHWFLQELKYALGGKVGPYGKWTIMTDRQKMYFLLVNRGFETAMEELKKEREGAWEWLTKIPTKHWDKHAFDTTCKTGLVVNNISEVFNSYIIIYSDKPIVTMLDLIRTKLMGRFNSNREDIATAQWEITPRYVEKLEIEKRDARYCRHVCAGRGIWQVTCGEMTYAVNLQDRTCGCFKWDATGVPCKHAVSAIYKSKQHPEDFVHDCFKKLAYQRAYQHIIYPVPSSDDWTKTDTPDIDPPKFLKHPGRPKKNMKGGDEPSQPSGRARMTTITCSNCHKQGHKYTSCSQKHRPDL</sequence>
<feature type="compositionally biased region" description="Basic residues" evidence="5">
    <location>
        <begin position="364"/>
        <end position="375"/>
    </location>
</feature>
<dbReference type="EMBL" id="CM000138">
    <property type="protein sequence ID" value="EEE54474.1"/>
    <property type="molecule type" value="Genomic_DNA"/>
</dbReference>
<name>B9EW69_ORYSJ</name>
<dbReference type="InterPro" id="IPR018289">
    <property type="entry name" value="MULE_transposase_dom"/>
</dbReference>
<organism evidence="7">
    <name type="scientific">Oryza sativa subsp. japonica</name>
    <name type="common">Rice</name>
    <dbReference type="NCBI Taxonomy" id="39947"/>
    <lineage>
        <taxon>Eukaryota</taxon>
        <taxon>Viridiplantae</taxon>
        <taxon>Streptophyta</taxon>
        <taxon>Embryophyta</taxon>
        <taxon>Tracheophyta</taxon>
        <taxon>Spermatophyta</taxon>
        <taxon>Magnoliopsida</taxon>
        <taxon>Liliopsida</taxon>
        <taxon>Poales</taxon>
        <taxon>Poaceae</taxon>
        <taxon>BOP clade</taxon>
        <taxon>Oryzoideae</taxon>
        <taxon>Oryzeae</taxon>
        <taxon>Oryzinae</taxon>
        <taxon>Oryza</taxon>
        <taxon>Oryza sativa</taxon>
    </lineage>
</organism>
<evidence type="ECO:0000313" key="7">
    <source>
        <dbReference type="EMBL" id="EEE54474.1"/>
    </source>
</evidence>
<protein>
    <recommendedName>
        <fullName evidence="6">SWIM-type domain-containing protein</fullName>
    </recommendedName>
</protein>
<evidence type="ECO:0000256" key="5">
    <source>
        <dbReference type="SAM" id="MobiDB-lite"/>
    </source>
</evidence>
<dbReference type="PANTHER" id="PTHR31973">
    <property type="entry name" value="POLYPROTEIN, PUTATIVE-RELATED"/>
    <property type="match status" value="1"/>
</dbReference>
<gene>
    <name evidence="7" type="ORF">OsJ_01578</name>
</gene>
<keyword evidence="1" id="KW-0479">Metal-binding</keyword>